<proteinExistence type="predicted"/>
<feature type="transmembrane region" description="Helical" evidence="1">
    <location>
        <begin position="240"/>
        <end position="259"/>
    </location>
</feature>
<dbReference type="Proteomes" id="UP000177905">
    <property type="component" value="Unassembled WGS sequence"/>
</dbReference>
<organism evidence="2 3">
    <name type="scientific">candidate division WOR-1 bacterium RIFOXYB2_FULL_36_35</name>
    <dbReference type="NCBI Taxonomy" id="1802578"/>
    <lineage>
        <taxon>Bacteria</taxon>
        <taxon>Bacillati</taxon>
        <taxon>Saganbacteria</taxon>
    </lineage>
</organism>
<name>A0A1F4S1Q2_UNCSA</name>
<protein>
    <submittedName>
        <fullName evidence="2">Uncharacterized protein</fullName>
    </submittedName>
</protein>
<evidence type="ECO:0000313" key="3">
    <source>
        <dbReference type="Proteomes" id="UP000177905"/>
    </source>
</evidence>
<dbReference type="AlphaFoldDB" id="A0A1F4S1Q2"/>
<feature type="transmembrane region" description="Helical" evidence="1">
    <location>
        <begin position="208"/>
        <end position="228"/>
    </location>
</feature>
<gene>
    <name evidence="2" type="ORF">A2290_08370</name>
</gene>
<comment type="caution">
    <text evidence="2">The sequence shown here is derived from an EMBL/GenBank/DDBJ whole genome shotgun (WGS) entry which is preliminary data.</text>
</comment>
<keyword evidence="1" id="KW-1133">Transmembrane helix</keyword>
<evidence type="ECO:0000313" key="2">
    <source>
        <dbReference type="EMBL" id="OGC14340.1"/>
    </source>
</evidence>
<sequence>MKPTCSVKLLKVRLPRTSRIKNQALPNPTLKPLSKTLARKTNFDDLKLSVDRWGLKASNPNHDKKARVPNSLTTGWRLNGFAGELSFKKGSTPDEIYSSLKALTTKPTYLLHWDGIEAETVSGEKLSFPVSWQNLSNELIPIKKPDFFYNLSEKMQNNQEILFSKLFSWEHIVQTLDSLSNFIGGVCGITACLGSIVYGFMFHPAVGITALGLSWVTGLSGYFIGYWCSSLILQGGIGPLLILIKTTVGALIAGGWLLTKYISEIISFIVELTTVLTHEFNFDRNFSLLLKKGNDFPLTKSEEKQYTQIERQAGIQEQMAIIKRKQL</sequence>
<reference evidence="2 3" key="1">
    <citation type="journal article" date="2016" name="Nat. Commun.">
        <title>Thousands of microbial genomes shed light on interconnected biogeochemical processes in an aquifer system.</title>
        <authorList>
            <person name="Anantharaman K."/>
            <person name="Brown C.T."/>
            <person name="Hug L.A."/>
            <person name="Sharon I."/>
            <person name="Castelle C.J."/>
            <person name="Probst A.J."/>
            <person name="Thomas B.C."/>
            <person name="Singh A."/>
            <person name="Wilkins M.J."/>
            <person name="Karaoz U."/>
            <person name="Brodie E.L."/>
            <person name="Williams K.H."/>
            <person name="Hubbard S.S."/>
            <person name="Banfield J.F."/>
        </authorList>
    </citation>
    <scope>NUCLEOTIDE SEQUENCE [LARGE SCALE GENOMIC DNA]</scope>
</reference>
<keyword evidence="1" id="KW-0812">Transmembrane</keyword>
<feature type="transmembrane region" description="Helical" evidence="1">
    <location>
        <begin position="182"/>
        <end position="202"/>
    </location>
</feature>
<accession>A0A1F4S1Q2</accession>
<evidence type="ECO:0000256" key="1">
    <source>
        <dbReference type="SAM" id="Phobius"/>
    </source>
</evidence>
<keyword evidence="1" id="KW-0472">Membrane</keyword>
<dbReference type="EMBL" id="MEUA01000038">
    <property type="protein sequence ID" value="OGC14340.1"/>
    <property type="molecule type" value="Genomic_DNA"/>
</dbReference>